<accession>A0A9D4ZMH4</accession>
<evidence type="ECO:0000313" key="3">
    <source>
        <dbReference type="Proteomes" id="UP000886520"/>
    </source>
</evidence>
<feature type="domain" description="F-box" evidence="1">
    <location>
        <begin position="57"/>
        <end position="103"/>
    </location>
</feature>
<dbReference type="Proteomes" id="UP000886520">
    <property type="component" value="Chromosome 4"/>
</dbReference>
<evidence type="ECO:0000313" key="2">
    <source>
        <dbReference type="EMBL" id="KAI5080859.1"/>
    </source>
</evidence>
<protein>
    <recommendedName>
        <fullName evidence="1">F-box domain-containing protein</fullName>
    </recommendedName>
</protein>
<dbReference type="PANTHER" id="PTHR31482:SF18">
    <property type="entry name" value="ESTS AU081301(E20138)"/>
    <property type="match status" value="1"/>
</dbReference>
<dbReference type="EMBL" id="JABFUD020000004">
    <property type="protein sequence ID" value="KAI5080859.1"/>
    <property type="molecule type" value="Genomic_DNA"/>
</dbReference>
<sequence length="372" mass="42805">MSSSLQSIPLFSLWLAFGLFLNLLSFRKKLSVFVAMCVRRKHKVQSLAEDEGDVAAAPSLLDLPELSVETILSKLLPQSLGRAASVCKELNERCGSDHLWKRHVQAKWGGVVGDLAFKEWQSSCSSGMHVQFNPFKTDDSLTQDKPLISWPLSCIWSPWAKSPPSYLSEKMISTKNVYREWYTTLETGAYWFPAQVFNRENGHVGFLLSCYDAELCYDRQTDTFKARYPPHGSCSPLLEDGVSWQRLRKPPFSTTAHELFVSTSLEDLRPGDHVEVQWRRNKRFPYGWWYGVVGHLETCDKDSRHCCCHLDDMVWLEFNQYAPGSRWRRTGIYRKTHTEKGDDAEGFYAGIRKLSSEEASAWMRLWPKEPLE</sequence>
<dbReference type="PANTHER" id="PTHR31482">
    <property type="entry name" value="ESTS AU081301(E20138)"/>
    <property type="match status" value="1"/>
</dbReference>
<comment type="caution">
    <text evidence="2">The sequence shown here is derived from an EMBL/GenBank/DDBJ whole genome shotgun (WGS) entry which is preliminary data.</text>
</comment>
<dbReference type="InterPro" id="IPR036047">
    <property type="entry name" value="F-box-like_dom_sf"/>
</dbReference>
<dbReference type="SUPFAM" id="SSF81383">
    <property type="entry name" value="F-box domain"/>
    <property type="match status" value="1"/>
</dbReference>
<organism evidence="2 3">
    <name type="scientific">Adiantum capillus-veneris</name>
    <name type="common">Maidenhair fern</name>
    <dbReference type="NCBI Taxonomy" id="13818"/>
    <lineage>
        <taxon>Eukaryota</taxon>
        <taxon>Viridiplantae</taxon>
        <taxon>Streptophyta</taxon>
        <taxon>Embryophyta</taxon>
        <taxon>Tracheophyta</taxon>
        <taxon>Polypodiopsida</taxon>
        <taxon>Polypodiidae</taxon>
        <taxon>Polypodiales</taxon>
        <taxon>Pteridineae</taxon>
        <taxon>Pteridaceae</taxon>
        <taxon>Vittarioideae</taxon>
        <taxon>Adiantum</taxon>
    </lineage>
</organism>
<dbReference type="PROSITE" id="PS50181">
    <property type="entry name" value="FBOX"/>
    <property type="match status" value="1"/>
</dbReference>
<keyword evidence="3" id="KW-1185">Reference proteome</keyword>
<dbReference type="Gene3D" id="1.20.1280.50">
    <property type="match status" value="1"/>
</dbReference>
<reference evidence="2" key="1">
    <citation type="submission" date="2021-01" db="EMBL/GenBank/DDBJ databases">
        <title>Adiantum capillus-veneris genome.</title>
        <authorList>
            <person name="Fang Y."/>
            <person name="Liao Q."/>
        </authorList>
    </citation>
    <scope>NUCLEOTIDE SEQUENCE</scope>
    <source>
        <strain evidence="2">H3</strain>
        <tissue evidence="2">Leaf</tissue>
    </source>
</reference>
<dbReference type="AlphaFoldDB" id="A0A9D4ZMH4"/>
<gene>
    <name evidence="2" type="ORF">GOP47_0004042</name>
</gene>
<dbReference type="Pfam" id="PF12937">
    <property type="entry name" value="F-box-like"/>
    <property type="match status" value="1"/>
</dbReference>
<dbReference type="InterPro" id="IPR001810">
    <property type="entry name" value="F-box_dom"/>
</dbReference>
<proteinExistence type="predicted"/>
<evidence type="ECO:0000259" key="1">
    <source>
        <dbReference type="PROSITE" id="PS50181"/>
    </source>
</evidence>
<name>A0A9D4ZMH4_ADICA</name>
<dbReference type="OrthoDB" id="512036at2759"/>